<feature type="region of interest" description="Disordered" evidence="1">
    <location>
        <begin position="13"/>
        <end position="58"/>
    </location>
</feature>
<evidence type="ECO:0000313" key="2">
    <source>
        <dbReference type="EMBL" id="WTW65567.1"/>
    </source>
</evidence>
<evidence type="ECO:0000256" key="1">
    <source>
        <dbReference type="SAM" id="MobiDB-lite"/>
    </source>
</evidence>
<proteinExistence type="predicted"/>
<accession>A0AAU2VDK7</accession>
<sequence>MLGLILVTTSGCSLHDADSSGGNPTPPISATHPDTPQPDPTHPGTSRLDPTPPAAEPRWSVPDSVVGVWCGGANDQADGHWTYAFTDKGEVMAANERAGFQGHVVTKGSIMTFYVEGSTPVRSTWSVRYEEALGMNLLYLGSYSYVPGKCRS</sequence>
<dbReference type="EMBL" id="CP108318">
    <property type="protein sequence ID" value="WTW65567.1"/>
    <property type="molecule type" value="Genomic_DNA"/>
</dbReference>
<name>A0AAU2VDK7_9ACTN</name>
<protein>
    <recommendedName>
        <fullName evidence="3">Lipoprotein</fullName>
    </recommendedName>
</protein>
<organism evidence="2">
    <name type="scientific">Streptomyces sp. NBC_00003</name>
    <dbReference type="NCBI Taxonomy" id="2903608"/>
    <lineage>
        <taxon>Bacteria</taxon>
        <taxon>Bacillati</taxon>
        <taxon>Actinomycetota</taxon>
        <taxon>Actinomycetes</taxon>
        <taxon>Kitasatosporales</taxon>
        <taxon>Streptomycetaceae</taxon>
        <taxon>Streptomyces</taxon>
    </lineage>
</organism>
<gene>
    <name evidence="2" type="ORF">OG549_35715</name>
</gene>
<dbReference type="AlphaFoldDB" id="A0AAU2VDK7"/>
<evidence type="ECO:0008006" key="3">
    <source>
        <dbReference type="Google" id="ProtNLM"/>
    </source>
</evidence>
<reference evidence="2" key="1">
    <citation type="submission" date="2022-10" db="EMBL/GenBank/DDBJ databases">
        <title>The complete genomes of actinobacterial strains from the NBC collection.</title>
        <authorList>
            <person name="Joergensen T.S."/>
            <person name="Alvarez Arevalo M."/>
            <person name="Sterndorff E.B."/>
            <person name="Faurdal D."/>
            <person name="Vuksanovic O."/>
            <person name="Mourched A.-S."/>
            <person name="Charusanti P."/>
            <person name="Shaw S."/>
            <person name="Blin K."/>
            <person name="Weber T."/>
        </authorList>
    </citation>
    <scope>NUCLEOTIDE SEQUENCE</scope>
    <source>
        <strain evidence="2">NBC_00003</strain>
    </source>
</reference>